<sequence length="137" mass="15290">MGNSIFCFPRVSRINRSSQPSPISHGSAPITLIHSENGSVSVMHGTLTVKEALIRFPSHFLSSLPTANSEDYSSRETRISALESSEQLQPSQFYVLFPLHRLDTNLSDQEIGLFSRVNDARRRHGEKDTTRAIPRAP</sequence>
<dbReference type="AlphaFoldDB" id="A0A8T2R4Y2"/>
<accession>A0A8T2R4Y2</accession>
<evidence type="ECO:0000313" key="1">
    <source>
        <dbReference type="EMBL" id="KAH7291386.1"/>
    </source>
</evidence>
<proteinExistence type="predicted"/>
<gene>
    <name evidence="1" type="ORF">KP509_29G014700</name>
</gene>
<protein>
    <submittedName>
        <fullName evidence="1">Uncharacterized protein</fullName>
    </submittedName>
</protein>
<dbReference type="OrthoDB" id="777898at2759"/>
<evidence type="ECO:0000313" key="2">
    <source>
        <dbReference type="Proteomes" id="UP000825935"/>
    </source>
</evidence>
<organism evidence="1 2">
    <name type="scientific">Ceratopteris richardii</name>
    <name type="common">Triangle waterfern</name>
    <dbReference type="NCBI Taxonomy" id="49495"/>
    <lineage>
        <taxon>Eukaryota</taxon>
        <taxon>Viridiplantae</taxon>
        <taxon>Streptophyta</taxon>
        <taxon>Embryophyta</taxon>
        <taxon>Tracheophyta</taxon>
        <taxon>Polypodiopsida</taxon>
        <taxon>Polypodiidae</taxon>
        <taxon>Polypodiales</taxon>
        <taxon>Pteridineae</taxon>
        <taxon>Pteridaceae</taxon>
        <taxon>Parkerioideae</taxon>
        <taxon>Ceratopteris</taxon>
    </lineage>
</organism>
<dbReference type="Proteomes" id="UP000825935">
    <property type="component" value="Chromosome 29"/>
</dbReference>
<keyword evidence="2" id="KW-1185">Reference proteome</keyword>
<comment type="caution">
    <text evidence="1">The sequence shown here is derived from an EMBL/GenBank/DDBJ whole genome shotgun (WGS) entry which is preliminary data.</text>
</comment>
<reference evidence="1" key="1">
    <citation type="submission" date="2021-08" db="EMBL/GenBank/DDBJ databases">
        <title>WGS assembly of Ceratopteris richardii.</title>
        <authorList>
            <person name="Marchant D.B."/>
            <person name="Chen G."/>
            <person name="Jenkins J."/>
            <person name="Shu S."/>
            <person name="Leebens-Mack J."/>
            <person name="Grimwood J."/>
            <person name="Schmutz J."/>
            <person name="Soltis P."/>
            <person name="Soltis D."/>
            <person name="Chen Z.-H."/>
        </authorList>
    </citation>
    <scope>NUCLEOTIDE SEQUENCE</scope>
    <source>
        <strain evidence="1">Whitten #5841</strain>
        <tissue evidence="1">Leaf</tissue>
    </source>
</reference>
<dbReference type="InterPro" id="IPR025322">
    <property type="entry name" value="PADRE_dom"/>
</dbReference>
<name>A0A8T2R4Y2_CERRI</name>
<dbReference type="EMBL" id="CM035434">
    <property type="protein sequence ID" value="KAH7291386.1"/>
    <property type="molecule type" value="Genomic_DNA"/>
</dbReference>
<dbReference type="Pfam" id="PF14009">
    <property type="entry name" value="PADRE"/>
    <property type="match status" value="1"/>
</dbReference>